<name>A0A179FH20_METCM</name>
<keyword evidence="1" id="KW-0489">Methyltransferase</keyword>
<evidence type="ECO:0000256" key="1">
    <source>
        <dbReference type="ARBA" id="ARBA00022603"/>
    </source>
</evidence>
<dbReference type="PANTHER" id="PTHR43712">
    <property type="entry name" value="PUTATIVE (AFU_ORTHOLOGUE AFUA_4G14580)-RELATED"/>
    <property type="match status" value="1"/>
</dbReference>
<protein>
    <submittedName>
        <fullName evidence="5">O-methyltransferase</fullName>
    </submittedName>
</protein>
<dbReference type="CDD" id="cd02440">
    <property type="entry name" value="AdoMet_MTases"/>
    <property type="match status" value="1"/>
</dbReference>
<dbReference type="InterPro" id="IPR029063">
    <property type="entry name" value="SAM-dependent_MTases_sf"/>
</dbReference>
<evidence type="ECO:0000313" key="6">
    <source>
        <dbReference type="Proteomes" id="UP000078397"/>
    </source>
</evidence>
<dbReference type="SUPFAM" id="SSF53335">
    <property type="entry name" value="S-adenosyl-L-methionine-dependent methyltransferases"/>
    <property type="match status" value="1"/>
</dbReference>
<dbReference type="SUPFAM" id="SSF46785">
    <property type="entry name" value="Winged helix' DNA-binding domain"/>
    <property type="match status" value="1"/>
</dbReference>
<sequence>MSQEELTLESLATSITKLTNTVTQGLKDANFPQPSFAADAPAQLPPNPAIQGPRLQLVEALMNMLHLAMGPSEYFLQLGLGLPNEAMVLDMLNHFDIWSKVPLDGSASYAEIANATKIPESLIRRFLSVAMRMHLFREEEPGSDRIVHTAASAYPVREPVMQSFIAHCMEDTRPVSVKGVQALEKFFVGSSEASEELSHSPFEIAYPGRSVWDLLSQDEPPGRPKGYRATRFAEAMQAIAKSSSVGTEVAVNAFDWDKLGESTVVDVGGSSGHVSVILAKTHPKLKFIVQDLPNAEKSFNELISKTNLASRISFRAHDFFKPQTESADAYLIKSVFHDWPDKYVVQILQNITPVLKPGSHVLVFDLVVPPDYDENGKPTVPLSIRRFLGLVDMQMFVAFNSRERKVEDWVAVFKRADVRLNLDGVYITPGAPLAVLDFVFGADR</sequence>
<dbReference type="InterPro" id="IPR001077">
    <property type="entry name" value="COMT_C"/>
</dbReference>
<dbReference type="InterPro" id="IPR036388">
    <property type="entry name" value="WH-like_DNA-bd_sf"/>
</dbReference>
<keyword evidence="6" id="KW-1185">Reference proteome</keyword>
<dbReference type="GeneID" id="28848787"/>
<dbReference type="PROSITE" id="PS51683">
    <property type="entry name" value="SAM_OMT_II"/>
    <property type="match status" value="1"/>
</dbReference>
<dbReference type="AlphaFoldDB" id="A0A179FH20"/>
<organism evidence="5 6">
    <name type="scientific">Pochonia chlamydosporia 170</name>
    <dbReference type="NCBI Taxonomy" id="1380566"/>
    <lineage>
        <taxon>Eukaryota</taxon>
        <taxon>Fungi</taxon>
        <taxon>Dikarya</taxon>
        <taxon>Ascomycota</taxon>
        <taxon>Pezizomycotina</taxon>
        <taxon>Sordariomycetes</taxon>
        <taxon>Hypocreomycetidae</taxon>
        <taxon>Hypocreales</taxon>
        <taxon>Clavicipitaceae</taxon>
        <taxon>Pochonia</taxon>
    </lineage>
</organism>
<keyword evidence="2" id="KW-0808">Transferase</keyword>
<evidence type="ECO:0000256" key="2">
    <source>
        <dbReference type="ARBA" id="ARBA00022679"/>
    </source>
</evidence>
<dbReference type="Gene3D" id="1.10.10.10">
    <property type="entry name" value="Winged helix-like DNA-binding domain superfamily/Winged helix DNA-binding domain"/>
    <property type="match status" value="1"/>
</dbReference>
<accession>A0A179FH20</accession>
<evidence type="ECO:0000256" key="3">
    <source>
        <dbReference type="ARBA" id="ARBA00022691"/>
    </source>
</evidence>
<dbReference type="RefSeq" id="XP_018141663.1">
    <property type="nucleotide sequence ID" value="XM_018284793.1"/>
</dbReference>
<comment type="caution">
    <text evidence="5">The sequence shown here is derived from an EMBL/GenBank/DDBJ whole genome shotgun (WGS) entry which is preliminary data.</text>
</comment>
<dbReference type="EMBL" id="LSBJ02000005">
    <property type="protein sequence ID" value="OAQ64349.1"/>
    <property type="molecule type" value="Genomic_DNA"/>
</dbReference>
<dbReference type="InterPro" id="IPR036390">
    <property type="entry name" value="WH_DNA-bd_sf"/>
</dbReference>
<proteinExistence type="predicted"/>
<dbReference type="STRING" id="1380566.A0A179FH20"/>
<dbReference type="Pfam" id="PF00891">
    <property type="entry name" value="Methyltransf_2"/>
    <property type="match status" value="1"/>
</dbReference>
<dbReference type="KEGG" id="pchm:VFPPC_05631"/>
<dbReference type="GO" id="GO:0032259">
    <property type="term" value="P:methylation"/>
    <property type="evidence" value="ECO:0007669"/>
    <property type="project" value="UniProtKB-KW"/>
</dbReference>
<evidence type="ECO:0000313" key="5">
    <source>
        <dbReference type="EMBL" id="OAQ64349.1"/>
    </source>
</evidence>
<evidence type="ECO:0000259" key="4">
    <source>
        <dbReference type="Pfam" id="PF00891"/>
    </source>
</evidence>
<gene>
    <name evidence="5" type="ORF">VFPPC_05631</name>
</gene>
<reference evidence="5 6" key="1">
    <citation type="journal article" date="2016" name="PLoS Pathog.">
        <title>Biosynthesis of antibiotic leucinostatins in bio-control fungus Purpureocillium lilacinum and their inhibition on phytophthora revealed by genome mining.</title>
        <authorList>
            <person name="Wang G."/>
            <person name="Liu Z."/>
            <person name="Lin R."/>
            <person name="Li E."/>
            <person name="Mao Z."/>
            <person name="Ling J."/>
            <person name="Yang Y."/>
            <person name="Yin W.B."/>
            <person name="Xie B."/>
        </authorList>
    </citation>
    <scope>NUCLEOTIDE SEQUENCE [LARGE SCALE GENOMIC DNA]</scope>
    <source>
        <strain evidence="5">170</strain>
    </source>
</reference>
<dbReference type="GO" id="GO:0008171">
    <property type="term" value="F:O-methyltransferase activity"/>
    <property type="evidence" value="ECO:0007669"/>
    <property type="project" value="InterPro"/>
</dbReference>
<keyword evidence="3" id="KW-0949">S-adenosyl-L-methionine</keyword>
<feature type="domain" description="O-methyltransferase C-terminal" evidence="4">
    <location>
        <begin position="233"/>
        <end position="416"/>
    </location>
</feature>
<dbReference type="OrthoDB" id="1606438at2759"/>
<dbReference type="PANTHER" id="PTHR43712:SF5">
    <property type="entry name" value="O-METHYLTRANSFERASE ASQN-RELATED"/>
    <property type="match status" value="1"/>
</dbReference>
<dbReference type="InterPro" id="IPR016461">
    <property type="entry name" value="COMT-like"/>
</dbReference>
<dbReference type="Gene3D" id="3.40.50.150">
    <property type="entry name" value="Vaccinia Virus protein VP39"/>
    <property type="match status" value="1"/>
</dbReference>
<dbReference type="Proteomes" id="UP000078397">
    <property type="component" value="Unassembled WGS sequence"/>
</dbReference>